<evidence type="ECO:0000313" key="2">
    <source>
        <dbReference type="Proteomes" id="UP000829649"/>
    </source>
</evidence>
<name>A0AAE8ZEH4_9CAUD</name>
<accession>A0AAE8ZEH4</accession>
<dbReference type="EMBL" id="OL604152">
    <property type="protein sequence ID" value="UJQ44040.1"/>
    <property type="molecule type" value="Genomic_DNA"/>
</dbReference>
<organism evidence="1 2">
    <name type="scientific">Klebsiella phage vB_KpnS-Carvaje</name>
    <dbReference type="NCBI Taxonomy" id="2900314"/>
    <lineage>
        <taxon>Viruses</taxon>
        <taxon>Duplodnaviria</taxon>
        <taxon>Heunggongvirae</taxon>
        <taxon>Uroviricota</taxon>
        <taxon>Caudoviricetes</taxon>
        <taxon>Carvajevirus</taxon>
        <taxon>Carvajevirus carvaje</taxon>
    </lineage>
</organism>
<reference evidence="1" key="2">
    <citation type="journal article" date="2022" name="Curr. Genet.">
        <title>Suggestion for a new bacteriophage genus for the Klebsiella pneumoniae phage vB_KpnS-Carvaje.</title>
        <authorList>
            <person name="Sousa J.C."/>
            <person name="Sillankorva S."/>
            <person name="Faustino A."/>
            <person name="Carvalho C.M."/>
        </authorList>
    </citation>
    <scope>NUCLEOTIDE SEQUENCE</scope>
</reference>
<keyword evidence="2" id="KW-1185">Reference proteome</keyword>
<dbReference type="Proteomes" id="UP000829649">
    <property type="component" value="Segment"/>
</dbReference>
<evidence type="ECO:0000313" key="1">
    <source>
        <dbReference type="EMBL" id="UJQ44040.1"/>
    </source>
</evidence>
<reference evidence="1" key="1">
    <citation type="submission" date="2021-11" db="EMBL/GenBank/DDBJ databases">
        <authorList>
            <person name="Sousa J."/>
            <person name="Sillankorva S."/>
            <person name="Faustino A."/>
            <person name="Carvalho C."/>
        </authorList>
    </citation>
    <scope>NUCLEOTIDE SEQUENCE</scope>
</reference>
<protein>
    <submittedName>
        <fullName evidence="1">Uncharacterized protein</fullName>
    </submittedName>
</protein>
<sequence length="69" mass="7753">MVNVKCVKDNEGYWTEGEIYQAETEPGGFLRIGDDDDKNADWCLVPVSYDENEKATYSLAGLDAEFVDL</sequence>
<proteinExistence type="predicted"/>
<gene>
    <name evidence="1" type="ORF">vBKpnSCarvaje_0076</name>
</gene>